<dbReference type="Proteomes" id="UP000015105">
    <property type="component" value="Chromosome 3D"/>
</dbReference>
<name>A0A453EMV9_AEGTS</name>
<accession>A0A453EMV9</accession>
<reference evidence="1" key="3">
    <citation type="journal article" date="2017" name="Nature">
        <title>Genome sequence of the progenitor of the wheat D genome Aegilops tauschii.</title>
        <authorList>
            <person name="Luo M.C."/>
            <person name="Gu Y.Q."/>
            <person name="Puiu D."/>
            <person name="Wang H."/>
            <person name="Twardziok S.O."/>
            <person name="Deal K.R."/>
            <person name="Huo N."/>
            <person name="Zhu T."/>
            <person name="Wang L."/>
            <person name="Wang Y."/>
            <person name="McGuire P.E."/>
            <person name="Liu S."/>
            <person name="Long H."/>
            <person name="Ramasamy R.K."/>
            <person name="Rodriguez J.C."/>
            <person name="Van S.L."/>
            <person name="Yuan L."/>
            <person name="Wang Z."/>
            <person name="Xia Z."/>
            <person name="Xiao L."/>
            <person name="Anderson O.D."/>
            <person name="Ouyang S."/>
            <person name="Liang Y."/>
            <person name="Zimin A.V."/>
            <person name="Pertea G."/>
            <person name="Qi P."/>
            <person name="Bennetzen J.L."/>
            <person name="Dai X."/>
            <person name="Dawson M.W."/>
            <person name="Muller H.G."/>
            <person name="Kugler K."/>
            <person name="Rivarola-Duarte L."/>
            <person name="Spannagl M."/>
            <person name="Mayer K.F.X."/>
            <person name="Lu F.H."/>
            <person name="Bevan M.W."/>
            <person name="Leroy P."/>
            <person name="Li P."/>
            <person name="You F.M."/>
            <person name="Sun Q."/>
            <person name="Liu Z."/>
            <person name="Lyons E."/>
            <person name="Wicker T."/>
            <person name="Salzberg S.L."/>
            <person name="Devos K.M."/>
            <person name="Dvorak J."/>
        </authorList>
    </citation>
    <scope>NUCLEOTIDE SEQUENCE [LARGE SCALE GENOMIC DNA]</scope>
    <source>
        <strain evidence="1">cv. AL8/78</strain>
    </source>
</reference>
<evidence type="ECO:0000313" key="2">
    <source>
        <dbReference type="Proteomes" id="UP000015105"/>
    </source>
</evidence>
<proteinExistence type="predicted"/>
<evidence type="ECO:0000313" key="1">
    <source>
        <dbReference type="EnsemblPlants" id="AET3Gv20400000.14"/>
    </source>
</evidence>
<reference evidence="2" key="2">
    <citation type="journal article" date="2017" name="Nat. Plants">
        <title>The Aegilops tauschii genome reveals multiple impacts of transposons.</title>
        <authorList>
            <person name="Zhao G."/>
            <person name="Zou C."/>
            <person name="Li K."/>
            <person name="Wang K."/>
            <person name="Li T."/>
            <person name="Gao L."/>
            <person name="Zhang X."/>
            <person name="Wang H."/>
            <person name="Yang Z."/>
            <person name="Liu X."/>
            <person name="Jiang W."/>
            <person name="Mao L."/>
            <person name="Kong X."/>
            <person name="Jiao Y."/>
            <person name="Jia J."/>
        </authorList>
    </citation>
    <scope>NUCLEOTIDE SEQUENCE [LARGE SCALE GENOMIC DNA]</scope>
    <source>
        <strain evidence="2">cv. AL8/78</strain>
    </source>
</reference>
<sequence>MITRARYVTSILVKYISSTVHFSKYNNKCLLSRHYLWIVGDATELAENMIWKKLMEDAKDRGCFQEIFPRYPGQSAITDEYGHLSTWDNPSSTHGLTSSNVSSNYLLKRARCQCGSQHGYCTSCL</sequence>
<organism evidence="1 2">
    <name type="scientific">Aegilops tauschii subsp. strangulata</name>
    <name type="common">Goatgrass</name>
    <dbReference type="NCBI Taxonomy" id="200361"/>
    <lineage>
        <taxon>Eukaryota</taxon>
        <taxon>Viridiplantae</taxon>
        <taxon>Streptophyta</taxon>
        <taxon>Embryophyta</taxon>
        <taxon>Tracheophyta</taxon>
        <taxon>Spermatophyta</taxon>
        <taxon>Magnoliopsida</taxon>
        <taxon>Liliopsida</taxon>
        <taxon>Poales</taxon>
        <taxon>Poaceae</taxon>
        <taxon>BOP clade</taxon>
        <taxon>Pooideae</taxon>
        <taxon>Triticodae</taxon>
        <taxon>Triticeae</taxon>
        <taxon>Triticinae</taxon>
        <taxon>Aegilops</taxon>
    </lineage>
</organism>
<reference evidence="1" key="5">
    <citation type="journal article" date="2021" name="G3 (Bethesda)">
        <title>Aegilops tauschii genome assembly Aet v5.0 features greater sequence contiguity and improved annotation.</title>
        <authorList>
            <person name="Wang L."/>
            <person name="Zhu T."/>
            <person name="Rodriguez J.C."/>
            <person name="Deal K.R."/>
            <person name="Dubcovsky J."/>
            <person name="McGuire P.E."/>
            <person name="Lux T."/>
            <person name="Spannagl M."/>
            <person name="Mayer K.F.X."/>
            <person name="Baldrich P."/>
            <person name="Meyers B.C."/>
            <person name="Huo N."/>
            <person name="Gu Y.Q."/>
            <person name="Zhou H."/>
            <person name="Devos K.M."/>
            <person name="Bennetzen J.L."/>
            <person name="Unver T."/>
            <person name="Budak H."/>
            <person name="Gulick P.J."/>
            <person name="Galiba G."/>
            <person name="Kalapos B."/>
            <person name="Nelson D.R."/>
            <person name="Li P."/>
            <person name="You F.M."/>
            <person name="Luo M.C."/>
            <person name="Dvorak J."/>
        </authorList>
    </citation>
    <scope>NUCLEOTIDE SEQUENCE [LARGE SCALE GENOMIC DNA]</scope>
    <source>
        <strain evidence="1">cv. AL8/78</strain>
    </source>
</reference>
<dbReference type="EnsemblPlants" id="AET3Gv20400000.14">
    <property type="protein sequence ID" value="AET3Gv20400000.14"/>
    <property type="gene ID" value="AET3Gv20400000"/>
</dbReference>
<reference evidence="1" key="4">
    <citation type="submission" date="2019-03" db="UniProtKB">
        <authorList>
            <consortium name="EnsemblPlants"/>
        </authorList>
    </citation>
    <scope>IDENTIFICATION</scope>
</reference>
<keyword evidence="2" id="KW-1185">Reference proteome</keyword>
<dbReference type="AlphaFoldDB" id="A0A453EMV9"/>
<dbReference type="Gramene" id="AET3Gv20400000.14">
    <property type="protein sequence ID" value="AET3Gv20400000.14"/>
    <property type="gene ID" value="AET3Gv20400000"/>
</dbReference>
<reference evidence="2" key="1">
    <citation type="journal article" date="2014" name="Science">
        <title>Ancient hybridizations among the ancestral genomes of bread wheat.</title>
        <authorList>
            <consortium name="International Wheat Genome Sequencing Consortium,"/>
            <person name="Marcussen T."/>
            <person name="Sandve S.R."/>
            <person name="Heier L."/>
            <person name="Spannagl M."/>
            <person name="Pfeifer M."/>
            <person name="Jakobsen K.S."/>
            <person name="Wulff B.B."/>
            <person name="Steuernagel B."/>
            <person name="Mayer K.F."/>
            <person name="Olsen O.A."/>
        </authorList>
    </citation>
    <scope>NUCLEOTIDE SEQUENCE [LARGE SCALE GENOMIC DNA]</scope>
    <source>
        <strain evidence="2">cv. AL8/78</strain>
    </source>
</reference>
<protein>
    <submittedName>
        <fullName evidence="1">Uncharacterized protein</fullName>
    </submittedName>
</protein>